<dbReference type="Pfam" id="PF16331">
    <property type="entry name" value="TolA_bind_tri"/>
    <property type="match status" value="1"/>
</dbReference>
<dbReference type="Pfam" id="PF13174">
    <property type="entry name" value="TPR_6"/>
    <property type="match status" value="1"/>
</dbReference>
<comment type="similarity">
    <text evidence="1">Belongs to the CpoB family.</text>
</comment>
<feature type="domain" description="YbgF trimerisation" evidence="3">
    <location>
        <begin position="43"/>
        <end position="113"/>
    </location>
</feature>
<comment type="caution">
    <text evidence="4">The sequence shown here is derived from an EMBL/GenBank/DDBJ whole genome shotgun (WGS) entry which is preliminary data.</text>
</comment>
<keyword evidence="1" id="KW-0131">Cell cycle</keyword>
<dbReference type="eggNOG" id="COG1729">
    <property type="taxonomic scope" value="Bacteria"/>
</dbReference>
<evidence type="ECO:0000259" key="3">
    <source>
        <dbReference type="Pfam" id="PF16331"/>
    </source>
</evidence>
<dbReference type="GO" id="GO:0030288">
    <property type="term" value="C:outer membrane-bounded periplasmic space"/>
    <property type="evidence" value="ECO:0007669"/>
    <property type="project" value="UniProtKB-UniRule"/>
</dbReference>
<feature type="chain" id="PRO_5009991620" description="Cell division coordinator CpoB" evidence="1">
    <location>
        <begin position="26"/>
        <end position="281"/>
    </location>
</feature>
<dbReference type="InterPro" id="IPR032519">
    <property type="entry name" value="YbgF_tri"/>
</dbReference>
<sequence length="281" mass="31522" precursor="true">MRIEKMKNFRLGILAGLLLSLPAVAAETGQPRAVQAQPAPLTLEQRLGRLERILKNQSLADIIMQLQQLQQEIQQMRGEMELQKHAMDALNKRQRDLYLDIDQRLSRMQTLPAPPASQPLPQAVTPAASSEVAATSADAAQSGEAGAQTPPDPKLEAAAYQRAFNLLKQGRYPDSIKAFRDFLQQFPGGSYGDNAQYWLGEASYVSRDFDAALKEFSLVLERYPSSSKLPGALLKSGYIHYEKHQWDEARRLFNRLQSEFSGSTEARLAAKRLERMEREGH</sequence>
<evidence type="ECO:0000313" key="5">
    <source>
        <dbReference type="Proteomes" id="UP000005167"/>
    </source>
</evidence>
<dbReference type="InterPro" id="IPR011990">
    <property type="entry name" value="TPR-like_helical_dom_sf"/>
</dbReference>
<comment type="function">
    <text evidence="1">Mediates coordination of peptidoglycan synthesis and outer membrane constriction during cell division.</text>
</comment>
<name>G2FIM9_9GAMM</name>
<dbReference type="Pfam" id="PF13432">
    <property type="entry name" value="TPR_16"/>
    <property type="match status" value="1"/>
</dbReference>
<dbReference type="Proteomes" id="UP000005167">
    <property type="component" value="Unassembled WGS sequence"/>
</dbReference>
<evidence type="ECO:0000256" key="2">
    <source>
        <dbReference type="SAM" id="MobiDB-lite"/>
    </source>
</evidence>
<dbReference type="EMBL" id="AFZB01000031">
    <property type="protein sequence ID" value="EGW53341.1"/>
    <property type="molecule type" value="Genomic_DNA"/>
</dbReference>
<dbReference type="PATRIC" id="fig|1049564.3.peg.2763"/>
<feature type="coiled-coil region" evidence="1">
    <location>
        <begin position="59"/>
        <end position="93"/>
    </location>
</feature>
<dbReference type="GO" id="GO:0070206">
    <property type="term" value="P:protein trimerization"/>
    <property type="evidence" value="ECO:0007669"/>
    <property type="project" value="InterPro"/>
</dbReference>
<evidence type="ECO:0000313" key="4">
    <source>
        <dbReference type="EMBL" id="EGW53341.1"/>
    </source>
</evidence>
<dbReference type="Gene3D" id="1.20.5.110">
    <property type="match status" value="1"/>
</dbReference>
<dbReference type="AlphaFoldDB" id="G2FIM9"/>
<dbReference type="InterPro" id="IPR014162">
    <property type="entry name" value="CpoB_C"/>
</dbReference>
<comment type="subcellular location">
    <subcellularLocation>
        <location evidence="1">Periplasm</location>
    </subcellularLocation>
</comment>
<evidence type="ECO:0000256" key="1">
    <source>
        <dbReference type="HAMAP-Rule" id="MF_02066"/>
    </source>
</evidence>
<dbReference type="InterPro" id="IPR019734">
    <property type="entry name" value="TPR_rpt"/>
</dbReference>
<organism evidence="4 5">
    <name type="scientific">endosymbiont of Tevnia jerichonana</name>
    <name type="common">vent Tica</name>
    <dbReference type="NCBI Taxonomy" id="1049564"/>
    <lineage>
        <taxon>Bacteria</taxon>
        <taxon>Pseudomonadati</taxon>
        <taxon>Pseudomonadota</taxon>
        <taxon>Gammaproteobacteria</taxon>
        <taxon>sulfur-oxidizing symbionts</taxon>
    </lineage>
</organism>
<keyword evidence="1" id="KW-0732">Signal</keyword>
<accession>G2FIM9</accession>
<dbReference type="NCBIfam" id="TIGR02795">
    <property type="entry name" value="tol_pal_ybgF"/>
    <property type="match status" value="1"/>
</dbReference>
<protein>
    <recommendedName>
        <fullName evidence="1">Cell division coordinator CpoB</fullName>
    </recommendedName>
</protein>
<keyword evidence="5" id="KW-1185">Reference proteome</keyword>
<dbReference type="GO" id="GO:0043093">
    <property type="term" value="P:FtsZ-dependent cytokinesis"/>
    <property type="evidence" value="ECO:0007669"/>
    <property type="project" value="UniProtKB-UniRule"/>
</dbReference>
<keyword evidence="1" id="KW-0175">Coiled coil</keyword>
<keyword evidence="1" id="KW-0574">Periplasm</keyword>
<dbReference type="Gene3D" id="1.25.40.10">
    <property type="entry name" value="Tetratricopeptide repeat domain"/>
    <property type="match status" value="1"/>
</dbReference>
<gene>
    <name evidence="1" type="primary">cpoB</name>
    <name evidence="4" type="ORF">TevJSym_be00190</name>
</gene>
<reference evidence="4 5" key="1">
    <citation type="journal article" date="2011" name="ISME J.">
        <title>The endosymbionts of the deep-sea tubeworms Riftia pachyptila and Tevnia jerichonana share an identical physiology as revealed by proteogenomic analyses.</title>
        <authorList>
            <person name="Gardebrecht A."/>
            <person name="Markert S."/>
            <person name="Felbeck H."/>
            <person name="Thuermer A."/>
            <person name="Albrecht D."/>
            <person name="Wollherr A."/>
            <person name="Kabisch J."/>
            <person name="Lehmann R."/>
            <person name="Daniel R."/>
            <person name="Liesegang H."/>
            <person name="Hecker M."/>
            <person name="Sievert S.M."/>
            <person name="Schweder T."/>
        </authorList>
    </citation>
    <scope>NUCLEOTIDE SEQUENCE [LARGE SCALE GENOMIC DNA]</scope>
</reference>
<feature type="signal peptide" evidence="1">
    <location>
        <begin position="1"/>
        <end position="25"/>
    </location>
</feature>
<keyword evidence="1" id="KW-0132">Cell division</keyword>
<dbReference type="InterPro" id="IPR034706">
    <property type="entry name" value="CpoB"/>
</dbReference>
<dbReference type="SUPFAM" id="SSF48452">
    <property type="entry name" value="TPR-like"/>
    <property type="match status" value="1"/>
</dbReference>
<proteinExistence type="inferred from homology"/>
<dbReference type="HAMAP" id="MF_02066">
    <property type="entry name" value="CpoB"/>
    <property type="match status" value="1"/>
</dbReference>
<feature type="region of interest" description="Disordered" evidence="2">
    <location>
        <begin position="111"/>
        <end position="152"/>
    </location>
</feature>